<protein>
    <submittedName>
        <fullName evidence="2">Uncharacterized protein</fullName>
    </submittedName>
</protein>
<feature type="compositionally biased region" description="Basic and acidic residues" evidence="1">
    <location>
        <begin position="19"/>
        <end position="53"/>
    </location>
</feature>
<gene>
    <name evidence="2" type="ORF">BsIDN1_03150</name>
</gene>
<reference evidence="2 3" key="1">
    <citation type="submission" date="2019-12" db="EMBL/GenBank/DDBJ databases">
        <title>Full genome sequence of a Bacillus safensis strain isolated from commercially available natto in Indonesia.</title>
        <authorList>
            <person name="Yoshida M."/>
            <person name="Uomi M."/>
            <person name="Waturangi D."/>
            <person name="Ekaputri J.J."/>
            <person name="Setiamarga D.H.E."/>
        </authorList>
    </citation>
    <scope>NUCLEOTIDE SEQUENCE [LARGE SCALE GENOMIC DNA]</scope>
    <source>
        <strain evidence="2 3">IDN1</strain>
    </source>
</reference>
<evidence type="ECO:0000313" key="3">
    <source>
        <dbReference type="Proteomes" id="UP000464658"/>
    </source>
</evidence>
<evidence type="ECO:0000256" key="1">
    <source>
        <dbReference type="SAM" id="MobiDB-lite"/>
    </source>
</evidence>
<proteinExistence type="predicted"/>
<organism evidence="2 3">
    <name type="scientific">Bacillus safensis</name>
    <dbReference type="NCBI Taxonomy" id="561879"/>
    <lineage>
        <taxon>Bacteria</taxon>
        <taxon>Bacillati</taxon>
        <taxon>Bacillota</taxon>
        <taxon>Bacilli</taxon>
        <taxon>Bacillales</taxon>
        <taxon>Bacillaceae</taxon>
        <taxon>Bacillus</taxon>
    </lineage>
</organism>
<dbReference type="Proteomes" id="UP000464658">
    <property type="component" value="Chromosome"/>
</dbReference>
<dbReference type="AlphaFoldDB" id="A0A5S9LZ82"/>
<sequence>MIGRIKKINKIHQLMTMIRGEKSKEESTQDKAKKESSQRQRVKEDKKEDEASS</sequence>
<name>A0A5S9LZ82_BACIA</name>
<accession>A0A5S9LZ82</accession>
<evidence type="ECO:0000313" key="2">
    <source>
        <dbReference type="EMBL" id="BBP86697.1"/>
    </source>
</evidence>
<dbReference type="EMBL" id="AP021906">
    <property type="protein sequence ID" value="BBP86697.1"/>
    <property type="molecule type" value="Genomic_DNA"/>
</dbReference>
<feature type="region of interest" description="Disordered" evidence="1">
    <location>
        <begin position="13"/>
        <end position="53"/>
    </location>
</feature>